<reference evidence="4 5" key="1">
    <citation type="submission" date="2017-06" db="EMBL/GenBank/DDBJ databases">
        <title>Draft genome of Pseudomonas nitroreducens DF05.</title>
        <authorList>
            <person name="Iyer R."/>
        </authorList>
    </citation>
    <scope>NUCLEOTIDE SEQUENCE [LARGE SCALE GENOMIC DNA]</scope>
    <source>
        <strain evidence="4 5">DF05</strain>
    </source>
</reference>
<dbReference type="PANTHER" id="PTHR43877">
    <property type="entry name" value="AMINOALKYLPHOSPHONATE N-ACETYLTRANSFERASE-RELATED-RELATED"/>
    <property type="match status" value="1"/>
</dbReference>
<evidence type="ECO:0000259" key="3">
    <source>
        <dbReference type="PROSITE" id="PS51186"/>
    </source>
</evidence>
<dbReference type="PROSITE" id="PS51186">
    <property type="entry name" value="GNAT"/>
    <property type="match status" value="1"/>
</dbReference>
<dbReference type="CDD" id="cd04301">
    <property type="entry name" value="NAT_SF"/>
    <property type="match status" value="1"/>
</dbReference>
<dbReference type="Gene3D" id="3.40.630.30">
    <property type="match status" value="1"/>
</dbReference>
<sequence>MTTPILIRPAGTADADAILRILGETYEATWKPELTAEAIVRFESSARTAAYVRERLPFFQVACIDGEVVGLLDWRDDFIDALHVSPQHQRLGIGAALLHHAETAIASAGHACIRLETDTFNRQARAFYGKHGYAEVDFYPDEEWHSGFTTVLMSKVL</sequence>
<evidence type="ECO:0000313" key="4">
    <source>
        <dbReference type="EMBL" id="OWP49236.1"/>
    </source>
</evidence>
<dbReference type="InterPro" id="IPR016181">
    <property type="entry name" value="Acyl_CoA_acyltransferase"/>
</dbReference>
<evidence type="ECO:0000256" key="2">
    <source>
        <dbReference type="ARBA" id="ARBA00023315"/>
    </source>
</evidence>
<dbReference type="RefSeq" id="WP_088420357.1">
    <property type="nucleotide sequence ID" value="NZ_NJBA01000007.1"/>
</dbReference>
<evidence type="ECO:0000256" key="1">
    <source>
        <dbReference type="ARBA" id="ARBA00022679"/>
    </source>
</evidence>
<dbReference type="EMBL" id="NJBA01000007">
    <property type="protein sequence ID" value="OWP49236.1"/>
    <property type="molecule type" value="Genomic_DNA"/>
</dbReference>
<dbReference type="InterPro" id="IPR050832">
    <property type="entry name" value="Bact_Acetyltransf"/>
</dbReference>
<comment type="caution">
    <text evidence="4">The sequence shown here is derived from an EMBL/GenBank/DDBJ whole genome shotgun (WGS) entry which is preliminary data.</text>
</comment>
<organism evidence="4 5">
    <name type="scientific">Pseudomonas nitroreducens</name>
    <dbReference type="NCBI Taxonomy" id="46680"/>
    <lineage>
        <taxon>Bacteria</taxon>
        <taxon>Pseudomonadati</taxon>
        <taxon>Pseudomonadota</taxon>
        <taxon>Gammaproteobacteria</taxon>
        <taxon>Pseudomonadales</taxon>
        <taxon>Pseudomonadaceae</taxon>
        <taxon>Pseudomonas</taxon>
    </lineage>
</organism>
<dbReference type="Pfam" id="PF00583">
    <property type="entry name" value="Acetyltransf_1"/>
    <property type="match status" value="1"/>
</dbReference>
<feature type="domain" description="N-acetyltransferase" evidence="3">
    <location>
        <begin position="5"/>
        <end position="157"/>
    </location>
</feature>
<accession>A0A246F7Q5</accession>
<dbReference type="AlphaFoldDB" id="A0A246F7Q5"/>
<keyword evidence="1 4" id="KW-0808">Transferase</keyword>
<name>A0A246F7Q5_PSENT</name>
<dbReference type="STRING" id="46680.GCA_000807755_06396"/>
<protein>
    <submittedName>
        <fullName evidence="4">GNAT family N-acetyltransferase</fullName>
    </submittedName>
</protein>
<proteinExistence type="predicted"/>
<dbReference type="Proteomes" id="UP000198145">
    <property type="component" value="Unassembled WGS sequence"/>
</dbReference>
<evidence type="ECO:0000313" key="5">
    <source>
        <dbReference type="Proteomes" id="UP000198145"/>
    </source>
</evidence>
<dbReference type="PANTHER" id="PTHR43877:SF2">
    <property type="entry name" value="AMINOALKYLPHOSPHONATE N-ACETYLTRANSFERASE-RELATED"/>
    <property type="match status" value="1"/>
</dbReference>
<gene>
    <name evidence="4" type="ORF">CEG18_21130</name>
</gene>
<dbReference type="InterPro" id="IPR000182">
    <property type="entry name" value="GNAT_dom"/>
</dbReference>
<keyword evidence="2" id="KW-0012">Acyltransferase</keyword>
<dbReference type="SUPFAM" id="SSF55729">
    <property type="entry name" value="Acyl-CoA N-acyltransferases (Nat)"/>
    <property type="match status" value="1"/>
</dbReference>
<dbReference type="GO" id="GO:0016747">
    <property type="term" value="F:acyltransferase activity, transferring groups other than amino-acyl groups"/>
    <property type="evidence" value="ECO:0007669"/>
    <property type="project" value="InterPro"/>
</dbReference>